<feature type="domain" description="4Fe-4S ferredoxin-type" evidence="4">
    <location>
        <begin position="1"/>
        <end position="30"/>
    </location>
</feature>
<dbReference type="PROSITE" id="PS51379">
    <property type="entry name" value="4FE4S_FER_2"/>
    <property type="match status" value="2"/>
</dbReference>
<organism evidence="5 6">
    <name type="scientific">Phocaeicola intestinalis</name>
    <dbReference type="NCBI Taxonomy" id="2762212"/>
    <lineage>
        <taxon>Bacteria</taxon>
        <taxon>Pseudomonadati</taxon>
        <taxon>Bacteroidota</taxon>
        <taxon>Bacteroidia</taxon>
        <taxon>Bacteroidales</taxon>
        <taxon>Bacteroidaceae</taxon>
        <taxon>Phocaeicola</taxon>
    </lineage>
</organism>
<evidence type="ECO:0000259" key="4">
    <source>
        <dbReference type="PROSITE" id="PS51379"/>
    </source>
</evidence>
<dbReference type="PROSITE" id="PS00198">
    <property type="entry name" value="4FE4S_FER_1"/>
    <property type="match status" value="2"/>
</dbReference>
<dbReference type="SUPFAM" id="SSF54862">
    <property type="entry name" value="4Fe-4S ferredoxins"/>
    <property type="match status" value="1"/>
</dbReference>
<reference evidence="5 6" key="1">
    <citation type="submission" date="2020-08" db="EMBL/GenBank/DDBJ databases">
        <title>A Genomic Blueprint of the Chicken Gut Microbiome.</title>
        <authorList>
            <person name="Gilroy R."/>
            <person name="Ravi A."/>
            <person name="Getino M."/>
            <person name="Pursley I."/>
            <person name="Horton D.L."/>
            <person name="Alikhan N.-F."/>
            <person name="Baker D."/>
            <person name="Gharbi K."/>
            <person name="Hall N."/>
            <person name="Watson M."/>
            <person name="Adriaenssens E.M."/>
            <person name="Foster-Nyarko E."/>
            <person name="Jarju S."/>
            <person name="Secka A."/>
            <person name="Antonio M."/>
            <person name="Oren A."/>
            <person name="Chaudhuri R."/>
            <person name="La Ragione R.M."/>
            <person name="Hildebrand F."/>
            <person name="Pallen M.J."/>
        </authorList>
    </citation>
    <scope>NUCLEOTIDE SEQUENCE [LARGE SCALE GENOMIC DNA]</scope>
    <source>
        <strain evidence="5 6">Sa1CVN1</strain>
    </source>
</reference>
<protein>
    <submittedName>
        <fullName evidence="5">Coenzyme F420 hydrogenase/dehydrogenase, beta subunit C-terminal domain</fullName>
    </submittedName>
</protein>
<comment type="caution">
    <text evidence="5">The sequence shown here is derived from an EMBL/GenBank/DDBJ whole genome shotgun (WGS) entry which is preliminary data.</text>
</comment>
<dbReference type="RefSeq" id="WP_191765386.1">
    <property type="nucleotide sequence ID" value="NZ_JACSPP010000090.1"/>
</dbReference>
<gene>
    <name evidence="5" type="ORF">H9625_16485</name>
</gene>
<dbReference type="Pfam" id="PF04432">
    <property type="entry name" value="FrhB_FdhB_C"/>
    <property type="match status" value="1"/>
</dbReference>
<name>A0ABR8YCR7_9BACT</name>
<dbReference type="Gene3D" id="3.30.70.20">
    <property type="match status" value="1"/>
</dbReference>
<evidence type="ECO:0000256" key="3">
    <source>
        <dbReference type="ARBA" id="ARBA00023014"/>
    </source>
</evidence>
<proteinExistence type="predicted"/>
<sequence length="394" mass="44424">MIELAPYDLCTGCTSCANACPHHAITMQADGEGFLYPTIDRNRCVECGLCTKRCPILSPLRRDNTNVPKTFALWSYPDRTVSSSGGAFSAFARNIIKEKGCVWGAAFVNKSKCKHIEAKSLDELVALRGSKYVQSELRDTFSKIKGELQQGIQVLFCGTPCQVAGLQTYLHKEYDNLLTLDLACHGVPSDIVFQAYLKKLSDKKGVNIDRFEFRHLNGWGKAPTVEIRGKLRPIYGIDNLYMRAFDRSALFRSSCYSCPYARLPRLGDCTITDFWGIGRHGKPFKQNVLKGVSLVLANNKKGEKAVSQLENVFMEQRTLEEALIENHNITHPSLRHPQRNLIIHAFLNPNKTLDEIAVEFNLIDKSLKGQIKELASKWHVFDLVKSVYNKYKSL</sequence>
<dbReference type="Pfam" id="PF12838">
    <property type="entry name" value="Fer4_7"/>
    <property type="match status" value="1"/>
</dbReference>
<dbReference type="InterPro" id="IPR017900">
    <property type="entry name" value="4Fe4S_Fe_S_CS"/>
</dbReference>
<dbReference type="PANTHER" id="PTHR43193">
    <property type="match status" value="1"/>
</dbReference>
<keyword evidence="1" id="KW-0479">Metal-binding</keyword>
<dbReference type="InterPro" id="IPR017896">
    <property type="entry name" value="4Fe4S_Fe-S-bd"/>
</dbReference>
<dbReference type="EMBL" id="JACSPP010000090">
    <property type="protein sequence ID" value="MBD8042007.1"/>
    <property type="molecule type" value="Genomic_DNA"/>
</dbReference>
<dbReference type="Proteomes" id="UP000620874">
    <property type="component" value="Unassembled WGS sequence"/>
</dbReference>
<dbReference type="InterPro" id="IPR007525">
    <property type="entry name" value="FrhB_FdhB_C"/>
</dbReference>
<dbReference type="InterPro" id="IPR052977">
    <property type="entry name" value="Polyferredoxin-like_ET"/>
</dbReference>
<keyword evidence="3" id="KW-0411">Iron-sulfur</keyword>
<accession>A0ABR8YCR7</accession>
<feature type="domain" description="4Fe-4S ferredoxin-type" evidence="4">
    <location>
        <begin position="35"/>
        <end position="65"/>
    </location>
</feature>
<evidence type="ECO:0000256" key="2">
    <source>
        <dbReference type="ARBA" id="ARBA00023004"/>
    </source>
</evidence>
<keyword evidence="2" id="KW-0408">Iron</keyword>
<keyword evidence="6" id="KW-1185">Reference proteome</keyword>
<dbReference type="PANTHER" id="PTHR43193:SF2">
    <property type="entry name" value="POLYFERREDOXIN PROTEIN FWDF"/>
    <property type="match status" value="1"/>
</dbReference>
<evidence type="ECO:0000256" key="1">
    <source>
        <dbReference type="ARBA" id="ARBA00022723"/>
    </source>
</evidence>
<evidence type="ECO:0000313" key="6">
    <source>
        <dbReference type="Proteomes" id="UP000620874"/>
    </source>
</evidence>
<evidence type="ECO:0000313" key="5">
    <source>
        <dbReference type="EMBL" id="MBD8042007.1"/>
    </source>
</evidence>